<name>A0AAD8PAK7_TARER</name>
<evidence type="ECO:0000313" key="4">
    <source>
        <dbReference type="Proteomes" id="UP001229421"/>
    </source>
</evidence>
<feature type="domain" description="CREG-like beta-barrel" evidence="2">
    <location>
        <begin position="38"/>
        <end position="201"/>
    </location>
</feature>
<dbReference type="AlphaFoldDB" id="A0AAD8PAK7"/>
<keyword evidence="1" id="KW-0732">Signal</keyword>
<protein>
    <recommendedName>
        <fullName evidence="2">CREG-like beta-barrel domain-containing protein</fullName>
    </recommendedName>
</protein>
<gene>
    <name evidence="3" type="ORF">QVD17_04671</name>
</gene>
<evidence type="ECO:0000259" key="2">
    <source>
        <dbReference type="Pfam" id="PF13883"/>
    </source>
</evidence>
<dbReference type="PANTHER" id="PTHR13343">
    <property type="entry name" value="CREG1 PROTEIN"/>
    <property type="match status" value="1"/>
</dbReference>
<comment type="caution">
    <text evidence="3">The sequence shown here is derived from an EMBL/GenBank/DDBJ whole genome shotgun (WGS) entry which is preliminary data.</text>
</comment>
<dbReference type="PANTHER" id="PTHR13343:SF17">
    <property type="entry name" value="CELLULAR REPRESSOR OF E1A-STIMULATED GENES, ISOFORM A"/>
    <property type="match status" value="1"/>
</dbReference>
<evidence type="ECO:0000256" key="1">
    <source>
        <dbReference type="SAM" id="SignalP"/>
    </source>
</evidence>
<feature type="signal peptide" evidence="1">
    <location>
        <begin position="1"/>
        <end position="29"/>
    </location>
</feature>
<dbReference type="EMBL" id="JAUHHV010000001">
    <property type="protein sequence ID" value="KAK1438859.1"/>
    <property type="molecule type" value="Genomic_DNA"/>
</dbReference>
<dbReference type="Pfam" id="PF13883">
    <property type="entry name" value="CREG_beta-barrel"/>
    <property type="match status" value="1"/>
</dbReference>
<feature type="chain" id="PRO_5041905557" description="CREG-like beta-barrel domain-containing protein" evidence="1">
    <location>
        <begin position="30"/>
        <end position="210"/>
    </location>
</feature>
<dbReference type="InterPro" id="IPR012349">
    <property type="entry name" value="Split_barrel_FMN-bd"/>
</dbReference>
<sequence>MDPFKIRNVKCFVSLICFVLMIFKGSVHGVPTLASERPDRNNAPAFARWLVAENTWGVLSTIADDLGGSPFGDVVSYSDGQPKHGTGIPYFYLTTLDPTGRYALKDHRSSFTTSEYLLGTCGKIDPENPACSKITLTGTLNEVEAGSEEADMAKKALFSKHDEMKNWPKDHAFKIYKLNIEEIFLIDFFGGPKPLTVDQYFLPKSEGRWE</sequence>
<dbReference type="Proteomes" id="UP001229421">
    <property type="component" value="Unassembled WGS sequence"/>
</dbReference>
<organism evidence="3 4">
    <name type="scientific">Tagetes erecta</name>
    <name type="common">African marigold</name>
    <dbReference type="NCBI Taxonomy" id="13708"/>
    <lineage>
        <taxon>Eukaryota</taxon>
        <taxon>Viridiplantae</taxon>
        <taxon>Streptophyta</taxon>
        <taxon>Embryophyta</taxon>
        <taxon>Tracheophyta</taxon>
        <taxon>Spermatophyta</taxon>
        <taxon>Magnoliopsida</taxon>
        <taxon>eudicotyledons</taxon>
        <taxon>Gunneridae</taxon>
        <taxon>Pentapetalae</taxon>
        <taxon>asterids</taxon>
        <taxon>campanulids</taxon>
        <taxon>Asterales</taxon>
        <taxon>Asteraceae</taxon>
        <taxon>Asteroideae</taxon>
        <taxon>Heliantheae alliance</taxon>
        <taxon>Tageteae</taxon>
        <taxon>Tagetes</taxon>
    </lineage>
</organism>
<dbReference type="SUPFAM" id="SSF50475">
    <property type="entry name" value="FMN-binding split barrel"/>
    <property type="match status" value="1"/>
</dbReference>
<dbReference type="InterPro" id="IPR055343">
    <property type="entry name" value="CREG_beta-barrel"/>
</dbReference>
<accession>A0AAD8PAK7</accession>
<dbReference type="Gene3D" id="2.30.110.10">
    <property type="entry name" value="Electron Transport, Fmn-binding Protein, Chain A"/>
    <property type="match status" value="1"/>
</dbReference>
<proteinExistence type="predicted"/>
<dbReference type="GO" id="GO:0005737">
    <property type="term" value="C:cytoplasm"/>
    <property type="evidence" value="ECO:0007669"/>
    <property type="project" value="UniProtKB-ARBA"/>
</dbReference>
<evidence type="ECO:0000313" key="3">
    <source>
        <dbReference type="EMBL" id="KAK1438859.1"/>
    </source>
</evidence>
<reference evidence="3" key="1">
    <citation type="journal article" date="2023" name="bioRxiv">
        <title>Improved chromosome-level genome assembly for marigold (Tagetes erecta).</title>
        <authorList>
            <person name="Jiang F."/>
            <person name="Yuan L."/>
            <person name="Wang S."/>
            <person name="Wang H."/>
            <person name="Xu D."/>
            <person name="Wang A."/>
            <person name="Fan W."/>
        </authorList>
    </citation>
    <scope>NUCLEOTIDE SEQUENCE</scope>
    <source>
        <strain evidence="3">WSJ</strain>
        <tissue evidence="3">Leaf</tissue>
    </source>
</reference>
<keyword evidence="4" id="KW-1185">Reference proteome</keyword>